<name>A0A3B9H383_9PROT</name>
<protein>
    <recommendedName>
        <fullName evidence="6">Relaxase</fullName>
    </recommendedName>
</protein>
<feature type="domain" description="MobA/VirD2-like nuclease" evidence="2">
    <location>
        <begin position="28"/>
        <end position="150"/>
    </location>
</feature>
<dbReference type="InterPro" id="IPR005094">
    <property type="entry name" value="Endonuclease_MobA/VirD2"/>
</dbReference>
<evidence type="ECO:0000259" key="3">
    <source>
        <dbReference type="Pfam" id="PF22863"/>
    </source>
</evidence>
<evidence type="ECO:0000259" key="2">
    <source>
        <dbReference type="Pfam" id="PF03432"/>
    </source>
</evidence>
<dbReference type="AlphaFoldDB" id="A0A3B9H383"/>
<dbReference type="InterPro" id="IPR054462">
    <property type="entry name" value="TraI_M"/>
</dbReference>
<evidence type="ECO:0000313" key="5">
    <source>
        <dbReference type="Proteomes" id="UP000259610"/>
    </source>
</evidence>
<gene>
    <name evidence="4" type="ORF">DCG58_18485</name>
</gene>
<dbReference type="Proteomes" id="UP000259610">
    <property type="component" value="Unassembled WGS sequence"/>
</dbReference>
<accession>A0A3B9H383</accession>
<organism evidence="4 5">
    <name type="scientific">Hyphomonas adhaerens</name>
    <dbReference type="NCBI Taxonomy" id="81029"/>
    <lineage>
        <taxon>Bacteria</taxon>
        <taxon>Pseudomonadati</taxon>
        <taxon>Pseudomonadota</taxon>
        <taxon>Alphaproteobacteria</taxon>
        <taxon>Hyphomonadales</taxon>
        <taxon>Hyphomonadaceae</taxon>
        <taxon>Hyphomonas</taxon>
    </lineage>
</organism>
<reference evidence="4 5" key="1">
    <citation type="journal article" date="2018" name="Nat. Biotechnol.">
        <title>A standardized bacterial taxonomy based on genome phylogeny substantially revises the tree of life.</title>
        <authorList>
            <person name="Parks D.H."/>
            <person name="Chuvochina M."/>
            <person name="Waite D.W."/>
            <person name="Rinke C."/>
            <person name="Skarshewski A."/>
            <person name="Chaumeil P.A."/>
            <person name="Hugenholtz P."/>
        </authorList>
    </citation>
    <scope>NUCLEOTIDE SEQUENCE [LARGE SCALE GENOMIC DNA]</scope>
    <source>
        <strain evidence="4">UBA8733</strain>
    </source>
</reference>
<sequence length="289" mass="33267">MIGLASRGKSFGGLAGYLLTGTDRKTPERVDWVATRNLASEDPDVAPHIMRATAAQSKRVQKPVYHLIISWDEKDAPEPEQMADVMDKSLDRLGLSEHQALYVAHNDTGHKHLHAMINRVHEDTGKAWEGKHDRHVLRDVLVEQELQYGWEQTPKRSRGKERAETKQELAIAAREQRDPGRHVGKEAAKKMRENLRHSFETSVDWADLDERLNRRGLDLKTSGNGIRIFDGGAYAKLSEVLPPKMNAKKLHNRLGDFAKFRKKRERQRIGRGLTRKRSRRRERERELDD</sequence>
<comment type="caution">
    <text evidence="4">The sequence shown here is derived from an EMBL/GenBank/DDBJ whole genome shotgun (WGS) entry which is preliminary data.</text>
</comment>
<dbReference type="EMBL" id="DMAN01000419">
    <property type="protein sequence ID" value="HAE29153.1"/>
    <property type="molecule type" value="Genomic_DNA"/>
</dbReference>
<feature type="domain" description="TraI-like middle" evidence="3">
    <location>
        <begin position="182"/>
        <end position="258"/>
    </location>
</feature>
<evidence type="ECO:0008006" key="6">
    <source>
        <dbReference type="Google" id="ProtNLM"/>
    </source>
</evidence>
<evidence type="ECO:0000313" key="4">
    <source>
        <dbReference type="EMBL" id="HAE29153.1"/>
    </source>
</evidence>
<evidence type="ECO:0000256" key="1">
    <source>
        <dbReference type="SAM" id="MobiDB-lite"/>
    </source>
</evidence>
<proteinExistence type="predicted"/>
<dbReference type="Pfam" id="PF22863">
    <property type="entry name" value="TraI_middle"/>
    <property type="match status" value="1"/>
</dbReference>
<dbReference type="RefSeq" id="WP_272992855.1">
    <property type="nucleotide sequence ID" value="NZ_CAJWRG010000003.1"/>
</dbReference>
<dbReference type="Pfam" id="PF03432">
    <property type="entry name" value="Relaxase"/>
    <property type="match status" value="1"/>
</dbReference>
<feature type="region of interest" description="Disordered" evidence="1">
    <location>
        <begin position="265"/>
        <end position="289"/>
    </location>
</feature>